<dbReference type="PANTHER" id="PTHR43142">
    <property type="entry name" value="CARBOXYLIC ESTER HYDROLASE"/>
    <property type="match status" value="1"/>
</dbReference>
<dbReference type="PROSITE" id="PS00941">
    <property type="entry name" value="CARBOXYLESTERASE_B_2"/>
    <property type="match status" value="1"/>
</dbReference>
<evidence type="ECO:0000313" key="9">
    <source>
        <dbReference type="EMBL" id="CAH0401994.1"/>
    </source>
</evidence>
<evidence type="ECO:0000256" key="5">
    <source>
        <dbReference type="ARBA" id="ARBA00023157"/>
    </source>
</evidence>
<evidence type="ECO:0000256" key="7">
    <source>
        <dbReference type="RuleBase" id="RU361235"/>
    </source>
</evidence>
<dbReference type="Pfam" id="PF00135">
    <property type="entry name" value="COesterase"/>
    <property type="match status" value="1"/>
</dbReference>
<feature type="domain" description="Carboxylesterase type B" evidence="8">
    <location>
        <begin position="76"/>
        <end position="588"/>
    </location>
</feature>
<dbReference type="PROSITE" id="PS01173">
    <property type="entry name" value="LIPASE_GDXG_HIS"/>
    <property type="match status" value="1"/>
</dbReference>
<name>A0ABN8AZQ8_CHISP</name>
<evidence type="ECO:0000256" key="6">
    <source>
        <dbReference type="ARBA" id="ARBA00023180"/>
    </source>
</evidence>
<dbReference type="EMBL" id="OU963895">
    <property type="protein sequence ID" value="CAH0401994.1"/>
    <property type="molecule type" value="Genomic_DNA"/>
</dbReference>
<accession>A0ABN8AZQ8</accession>
<keyword evidence="4 7" id="KW-0378">Hydrolase</keyword>
<gene>
    <name evidence="9" type="ORF">CHILSU_LOCUS5231</name>
</gene>
<reference evidence="9" key="1">
    <citation type="submission" date="2021-12" db="EMBL/GenBank/DDBJ databases">
        <authorList>
            <person name="King R."/>
        </authorList>
    </citation>
    <scope>NUCLEOTIDE SEQUENCE</scope>
</reference>
<dbReference type="Gene3D" id="3.40.50.1820">
    <property type="entry name" value="alpha/beta hydrolase"/>
    <property type="match status" value="1"/>
</dbReference>
<dbReference type="SUPFAM" id="SSF53474">
    <property type="entry name" value="alpha/beta-Hydrolases"/>
    <property type="match status" value="1"/>
</dbReference>
<dbReference type="EC" id="3.1.1.-" evidence="7"/>
<dbReference type="InterPro" id="IPR019819">
    <property type="entry name" value="Carboxylesterase_B_CS"/>
</dbReference>
<evidence type="ECO:0000256" key="1">
    <source>
        <dbReference type="ARBA" id="ARBA00005964"/>
    </source>
</evidence>
<dbReference type="InterPro" id="IPR002018">
    <property type="entry name" value="CarbesteraseB"/>
</dbReference>
<evidence type="ECO:0000256" key="4">
    <source>
        <dbReference type="ARBA" id="ARBA00022801"/>
    </source>
</evidence>
<keyword evidence="6" id="KW-0325">Glycoprotein</keyword>
<evidence type="ECO:0000259" key="8">
    <source>
        <dbReference type="Pfam" id="PF00135"/>
    </source>
</evidence>
<keyword evidence="3" id="KW-0719">Serine esterase</keyword>
<organism evidence="9 10">
    <name type="scientific">Chilo suppressalis</name>
    <name type="common">Asiatic rice borer moth</name>
    <dbReference type="NCBI Taxonomy" id="168631"/>
    <lineage>
        <taxon>Eukaryota</taxon>
        <taxon>Metazoa</taxon>
        <taxon>Ecdysozoa</taxon>
        <taxon>Arthropoda</taxon>
        <taxon>Hexapoda</taxon>
        <taxon>Insecta</taxon>
        <taxon>Pterygota</taxon>
        <taxon>Neoptera</taxon>
        <taxon>Endopterygota</taxon>
        <taxon>Lepidoptera</taxon>
        <taxon>Glossata</taxon>
        <taxon>Ditrysia</taxon>
        <taxon>Pyraloidea</taxon>
        <taxon>Crambidae</taxon>
        <taxon>Crambinae</taxon>
        <taxon>Chilo</taxon>
    </lineage>
</organism>
<evidence type="ECO:0000256" key="2">
    <source>
        <dbReference type="ARBA" id="ARBA00010515"/>
    </source>
</evidence>
<comment type="similarity">
    <text evidence="2">Belongs to the 'GDXG' lipolytic enzyme family.</text>
</comment>
<keyword evidence="10" id="KW-1185">Reference proteome</keyword>
<comment type="similarity">
    <text evidence="1 7">Belongs to the type-B carboxylesterase/lipase family.</text>
</comment>
<dbReference type="InterPro" id="IPR002168">
    <property type="entry name" value="Lipase_GDXG_HIS_AS"/>
</dbReference>
<evidence type="ECO:0000256" key="3">
    <source>
        <dbReference type="ARBA" id="ARBA00022487"/>
    </source>
</evidence>
<dbReference type="InterPro" id="IPR019826">
    <property type="entry name" value="Carboxylesterase_B_AS"/>
</dbReference>
<sequence>MYRMLYIKTGGQSLMIIWLWLSTRAIIQCYLIQADCYKRGTIIEKNMVYNELLRTCYAFFVVVLFLCYNVRCELHPVVNTPLGQIRGYHMKTRSGKTISAFTSIPFALPPLGNLRFKAPVPIEPWSKELDATKAIPLCIQRNPYIRQKEIVGQEDCLYLNVYTPFTSNDLLEISKPLPVMLFLHGGGWMCGDSSTTMYGPELLLDHDVILVTTNYRLGPLGFLSTRDEHCPGNNGLKDQQEALRFIQKTIESFGGNKSSVTIFGESAGGASAHYHMLSKTSAGLYHRAISESGTAMVPWAEQAPGEAERNAYLLGEFVGCQSDDSNSLIECLRIKDSYDLINTEYRFYEWDYEPMTPFKAVVEPDLPGAFLTKQVRDIKDEIYPVPWLTGLTDSEGCLKSVWITSNETRFQEFMNKFSTIAPVTFYYNSVSKKERITKMIRDTYLNDPDVAAIKQGILDIYTDSYFAYPMVEAVEDVLKHGKSPVYLYELTYRAVNSFSQIFGDPEGNYGVCHADELMHLFPIHFLSKPFSEKDNEVGRVIRTMWTNFAKSGNPNKPVAVSAKWNTASKDFDYMDIGRELTMKKNLASRSRVWGSMPLWFNKHISKDEL</sequence>
<proteinExistence type="inferred from homology"/>
<keyword evidence="5" id="KW-1015">Disulfide bond</keyword>
<dbReference type="Proteomes" id="UP001153292">
    <property type="component" value="Chromosome 2"/>
</dbReference>
<dbReference type="PROSITE" id="PS00122">
    <property type="entry name" value="CARBOXYLESTERASE_B_1"/>
    <property type="match status" value="1"/>
</dbReference>
<dbReference type="InterPro" id="IPR029058">
    <property type="entry name" value="AB_hydrolase_fold"/>
</dbReference>
<protein>
    <recommendedName>
        <fullName evidence="7">Carboxylic ester hydrolase</fullName>
        <ecNumber evidence="7">3.1.1.-</ecNumber>
    </recommendedName>
</protein>
<dbReference type="PANTHER" id="PTHR43142:SF1">
    <property type="entry name" value="CARBOXYLIC ESTER HYDROLASE"/>
    <property type="match status" value="1"/>
</dbReference>
<evidence type="ECO:0000313" key="10">
    <source>
        <dbReference type="Proteomes" id="UP001153292"/>
    </source>
</evidence>